<keyword evidence="2" id="KW-1185">Reference proteome</keyword>
<name>A0ACC1MXX5_9HYPO</name>
<gene>
    <name evidence="1" type="ORF">NQ176_g7488</name>
</gene>
<dbReference type="EMBL" id="JANJQO010001255">
    <property type="protein sequence ID" value="KAJ2971857.1"/>
    <property type="molecule type" value="Genomic_DNA"/>
</dbReference>
<proteinExistence type="predicted"/>
<dbReference type="Proteomes" id="UP001143910">
    <property type="component" value="Unassembled WGS sequence"/>
</dbReference>
<accession>A0ACC1MXX5</accession>
<reference evidence="1" key="1">
    <citation type="submission" date="2022-08" db="EMBL/GenBank/DDBJ databases">
        <title>Genome Sequence of Lecanicillium fungicola.</title>
        <authorList>
            <person name="Buettner E."/>
        </authorList>
    </citation>
    <scope>NUCLEOTIDE SEQUENCE</scope>
    <source>
        <strain evidence="1">Babe33</strain>
    </source>
</reference>
<evidence type="ECO:0000313" key="2">
    <source>
        <dbReference type="Proteomes" id="UP001143910"/>
    </source>
</evidence>
<comment type="caution">
    <text evidence="1">The sequence shown here is derived from an EMBL/GenBank/DDBJ whole genome shotgun (WGS) entry which is preliminary data.</text>
</comment>
<protein>
    <submittedName>
        <fullName evidence="1">Uncharacterized protein</fullName>
    </submittedName>
</protein>
<sequence length="362" mass="40089">MRSLTSAIILKVTYGYTVDSSTPDPLVKLIEQWISNFSQATVPFSFLVDIFPVLKHLPDWAPGAGFKKIGRAWAKNNSAAGNIPYLFAKERVESGSFTPSYVSTALQQNLVDDSRSEVSASEYEEQIIWTAANLYAGGSDTTVSSVHSFLLAMVLNPEVQRKAQDDIANVVGTDRLPCFEDRKSLPFIDALVTEIHRWFPVGPMGLPHRADEAVVYNSYQIPKGAYILPAVWSVLHDPETYSNPHEFDPSRYLEPRAEPDPRIFSFGAGRRICPGRFFADNTIFLTVAGILAVCTIRKAVDSQGNEVEVALQPTPGTVSKPTPFLYKIETRNPKLSELVRNLEVEQSSRGDIVGLMEKFGVS</sequence>
<evidence type="ECO:0000313" key="1">
    <source>
        <dbReference type="EMBL" id="KAJ2971857.1"/>
    </source>
</evidence>
<organism evidence="1 2">
    <name type="scientific">Zarea fungicola</name>
    <dbReference type="NCBI Taxonomy" id="93591"/>
    <lineage>
        <taxon>Eukaryota</taxon>
        <taxon>Fungi</taxon>
        <taxon>Dikarya</taxon>
        <taxon>Ascomycota</taxon>
        <taxon>Pezizomycotina</taxon>
        <taxon>Sordariomycetes</taxon>
        <taxon>Hypocreomycetidae</taxon>
        <taxon>Hypocreales</taxon>
        <taxon>Cordycipitaceae</taxon>
        <taxon>Zarea</taxon>
    </lineage>
</organism>